<evidence type="ECO:0000256" key="8">
    <source>
        <dbReference type="SAM" id="Phobius"/>
    </source>
</evidence>
<evidence type="ECO:0000256" key="2">
    <source>
        <dbReference type="ARBA" id="ARBA00007998"/>
    </source>
</evidence>
<feature type="transmembrane region" description="Helical" evidence="8">
    <location>
        <begin position="39"/>
        <end position="59"/>
    </location>
</feature>
<feature type="transmembrane region" description="Helical" evidence="8">
    <location>
        <begin position="120"/>
        <end position="139"/>
    </location>
</feature>
<dbReference type="Pfam" id="PF03845">
    <property type="entry name" value="Spore_permease"/>
    <property type="match status" value="1"/>
</dbReference>
<feature type="transmembrane region" description="Helical" evidence="8">
    <location>
        <begin position="79"/>
        <end position="100"/>
    </location>
</feature>
<evidence type="ECO:0000256" key="4">
    <source>
        <dbReference type="ARBA" id="ARBA00022544"/>
    </source>
</evidence>
<gene>
    <name evidence="9" type="ORF">WCV65_14460</name>
</gene>
<dbReference type="Proteomes" id="UP001377337">
    <property type="component" value="Chromosome"/>
</dbReference>
<proteinExistence type="inferred from homology"/>
<accession>A0ABZ2NEC7</accession>
<evidence type="ECO:0000256" key="5">
    <source>
        <dbReference type="ARBA" id="ARBA00022692"/>
    </source>
</evidence>
<keyword evidence="7 8" id="KW-0472">Membrane</keyword>
<dbReference type="InterPro" id="IPR004761">
    <property type="entry name" value="Spore_GerAB"/>
</dbReference>
<feature type="transmembrane region" description="Helical" evidence="8">
    <location>
        <begin position="337"/>
        <end position="357"/>
    </location>
</feature>
<dbReference type="NCBIfam" id="TIGR00912">
    <property type="entry name" value="2A0309"/>
    <property type="match status" value="1"/>
</dbReference>
<organism evidence="9 10">
    <name type="scientific">Metabacillus sediminis</name>
    <dbReference type="NCBI Taxonomy" id="3117746"/>
    <lineage>
        <taxon>Bacteria</taxon>
        <taxon>Bacillati</taxon>
        <taxon>Bacillota</taxon>
        <taxon>Bacilli</taxon>
        <taxon>Bacillales</taxon>
        <taxon>Bacillaceae</taxon>
        <taxon>Metabacillus</taxon>
    </lineage>
</organism>
<feature type="transmembrane region" description="Helical" evidence="8">
    <location>
        <begin position="217"/>
        <end position="237"/>
    </location>
</feature>
<dbReference type="Gene3D" id="1.20.1740.10">
    <property type="entry name" value="Amino acid/polyamine transporter I"/>
    <property type="match status" value="1"/>
</dbReference>
<comment type="similarity">
    <text evidence="2">Belongs to the amino acid-polyamine-organocation (APC) superfamily. Spore germination protein (SGP) (TC 2.A.3.9) family.</text>
</comment>
<feature type="transmembrane region" description="Helical" evidence="8">
    <location>
        <begin position="305"/>
        <end position="325"/>
    </location>
</feature>
<comment type="subcellular location">
    <subcellularLocation>
        <location evidence="1">Membrane</location>
        <topology evidence="1">Multi-pass membrane protein</topology>
    </subcellularLocation>
</comment>
<reference evidence="9 10" key="1">
    <citation type="submission" date="2024-02" db="EMBL/GenBank/DDBJ databases">
        <title>Seven novel Bacillus-like species.</title>
        <authorList>
            <person name="Liu G."/>
        </authorList>
    </citation>
    <scope>NUCLEOTIDE SEQUENCE [LARGE SCALE GENOMIC DNA]</scope>
    <source>
        <strain evidence="9 10">FJAT-52054</strain>
    </source>
</reference>
<keyword evidence="10" id="KW-1185">Reference proteome</keyword>
<sequence>MNHVISKQQLFLLVISFVTGSSILMAPGLTATFAKNEAWVSTVTASVMGLLLNFLLIWLMKKYHYASIFEITEKVLGKVMSFFVNGMIIFYALNLAAYIVRNLSNFMTTSISPESSPASFQVLILLIAMYSVFFGLNNLARVNEFITPITLVLLAASLALVLNQLEFSNLKPFFSRGVMPVWHGAYTILGFPFIEIIIMSSFFTYVSNKKGLGRTYLTAMFIGGAVLALTVLMSIAIQGYDLVIRQTYSTFEMMRDITIVRLFERVEVLIGVFWIFGIFVKISCCIQAAVLGFKALTKHTTYRPFMIPSILFVWIMSNQVHLNIVDFNNFVLKYWTLWWFALYVLFVLFLAAGLLLGKHKSFHKTT</sequence>
<evidence type="ECO:0000256" key="1">
    <source>
        <dbReference type="ARBA" id="ARBA00004141"/>
    </source>
</evidence>
<feature type="transmembrane region" description="Helical" evidence="8">
    <location>
        <begin position="146"/>
        <end position="165"/>
    </location>
</feature>
<evidence type="ECO:0000256" key="6">
    <source>
        <dbReference type="ARBA" id="ARBA00022989"/>
    </source>
</evidence>
<keyword evidence="5 8" id="KW-0812">Transmembrane</keyword>
<name>A0ABZ2NEC7_9BACI</name>
<dbReference type="PANTHER" id="PTHR34975">
    <property type="entry name" value="SPORE GERMINATION PROTEIN A2"/>
    <property type="match status" value="1"/>
</dbReference>
<feature type="transmembrane region" description="Helical" evidence="8">
    <location>
        <begin position="12"/>
        <end position="33"/>
    </location>
</feature>
<keyword evidence="3" id="KW-0813">Transport</keyword>
<evidence type="ECO:0000313" key="10">
    <source>
        <dbReference type="Proteomes" id="UP001377337"/>
    </source>
</evidence>
<dbReference type="EMBL" id="CP147407">
    <property type="protein sequence ID" value="WXB95759.1"/>
    <property type="molecule type" value="Genomic_DNA"/>
</dbReference>
<feature type="transmembrane region" description="Helical" evidence="8">
    <location>
        <begin position="268"/>
        <end position="293"/>
    </location>
</feature>
<evidence type="ECO:0000313" key="9">
    <source>
        <dbReference type="EMBL" id="WXB95759.1"/>
    </source>
</evidence>
<dbReference type="PANTHER" id="PTHR34975:SF2">
    <property type="entry name" value="SPORE GERMINATION PROTEIN A2"/>
    <property type="match status" value="1"/>
</dbReference>
<dbReference type="RefSeq" id="WP_338777399.1">
    <property type="nucleotide sequence ID" value="NZ_CP147407.1"/>
</dbReference>
<evidence type="ECO:0000256" key="3">
    <source>
        <dbReference type="ARBA" id="ARBA00022448"/>
    </source>
</evidence>
<keyword evidence="6 8" id="KW-1133">Transmembrane helix</keyword>
<keyword evidence="4" id="KW-0309">Germination</keyword>
<feature type="transmembrane region" description="Helical" evidence="8">
    <location>
        <begin position="185"/>
        <end position="205"/>
    </location>
</feature>
<protein>
    <submittedName>
        <fullName evidence="9">Endospore germination permease</fullName>
    </submittedName>
</protein>
<evidence type="ECO:0000256" key="7">
    <source>
        <dbReference type="ARBA" id="ARBA00023136"/>
    </source>
</evidence>